<dbReference type="OrthoDB" id="4357280at2759"/>
<gene>
    <name evidence="2" type="ORF">PISL3812_09979</name>
</gene>
<dbReference type="EMBL" id="CVMT01000028">
    <property type="protein sequence ID" value="CRG92902.1"/>
    <property type="molecule type" value="Genomic_DNA"/>
</dbReference>
<proteinExistence type="predicted"/>
<protein>
    <submittedName>
        <fullName evidence="2">Uncharacterized protein</fullName>
    </submittedName>
</protein>
<evidence type="ECO:0000256" key="1">
    <source>
        <dbReference type="SAM" id="MobiDB-lite"/>
    </source>
</evidence>
<evidence type="ECO:0000313" key="3">
    <source>
        <dbReference type="Proteomes" id="UP000054383"/>
    </source>
</evidence>
<feature type="region of interest" description="Disordered" evidence="1">
    <location>
        <begin position="135"/>
        <end position="215"/>
    </location>
</feature>
<dbReference type="AlphaFoldDB" id="A0A0U1MC47"/>
<feature type="region of interest" description="Disordered" evidence="1">
    <location>
        <begin position="1"/>
        <end position="23"/>
    </location>
</feature>
<reference evidence="2 3" key="1">
    <citation type="submission" date="2015-04" db="EMBL/GenBank/DDBJ databases">
        <authorList>
            <person name="Syromyatnikov M.Y."/>
            <person name="Popov V.N."/>
        </authorList>
    </citation>
    <scope>NUCLEOTIDE SEQUENCE [LARGE SCALE GENOMIC DNA]</scope>
    <source>
        <strain evidence="2">WF-38-12</strain>
    </source>
</reference>
<feature type="compositionally biased region" description="Polar residues" evidence="1">
    <location>
        <begin position="178"/>
        <end position="188"/>
    </location>
</feature>
<feature type="compositionally biased region" description="Basic residues" evidence="1">
    <location>
        <begin position="135"/>
        <end position="144"/>
    </location>
</feature>
<dbReference type="Proteomes" id="UP000054383">
    <property type="component" value="Unassembled WGS sequence"/>
</dbReference>
<organism evidence="2 3">
    <name type="scientific">Talaromyces islandicus</name>
    <name type="common">Penicillium islandicum</name>
    <dbReference type="NCBI Taxonomy" id="28573"/>
    <lineage>
        <taxon>Eukaryota</taxon>
        <taxon>Fungi</taxon>
        <taxon>Dikarya</taxon>
        <taxon>Ascomycota</taxon>
        <taxon>Pezizomycotina</taxon>
        <taxon>Eurotiomycetes</taxon>
        <taxon>Eurotiomycetidae</taxon>
        <taxon>Eurotiales</taxon>
        <taxon>Trichocomaceae</taxon>
        <taxon>Talaromyces</taxon>
        <taxon>Talaromyces sect. Islandici</taxon>
    </lineage>
</organism>
<evidence type="ECO:0000313" key="2">
    <source>
        <dbReference type="EMBL" id="CRG92902.1"/>
    </source>
</evidence>
<feature type="compositionally biased region" description="Low complexity" evidence="1">
    <location>
        <begin position="203"/>
        <end position="212"/>
    </location>
</feature>
<name>A0A0U1MC47_TALIS</name>
<accession>A0A0U1MC47</accession>
<feature type="compositionally biased region" description="Basic and acidic residues" evidence="1">
    <location>
        <begin position="160"/>
        <end position="172"/>
    </location>
</feature>
<keyword evidence="3" id="KW-1185">Reference proteome</keyword>
<sequence length="269" mass="30789">MADIQTKLRKWAQPAKDDDGPPQARRAVLTLNSGGISRIYSQPVRILIGVFPSTHYSEHQAHRKHLLVLTQQISVGLSGVNMTHIPWTPAEEGELLAWVDRHSEFSWEQKAAMYSSYKPRSEGSLRSKVKRLRRGWRRRTGIRKRPIDRDTAAVRRKNAKRQEATREWETHQLHSRSRSCSPSNQQPPTEEPSAPVDTSELPSSHSSVSYASYEPDPTHQRAAPWLFPISFPFSLCQNDDQKHRQHGPESITFRTGCTVFSLPFRLLPQ</sequence>